<proteinExistence type="predicted"/>
<evidence type="ECO:0000259" key="1">
    <source>
        <dbReference type="PROSITE" id="PS51322"/>
    </source>
</evidence>
<dbReference type="PANTHER" id="PTHR23306:SF3">
    <property type="entry name" value="TUMOR SUPPRESSOR PROTEIN 101"/>
    <property type="match status" value="1"/>
</dbReference>
<evidence type="ECO:0000313" key="2">
    <source>
        <dbReference type="EMBL" id="ODQ60916.1"/>
    </source>
</evidence>
<dbReference type="Proteomes" id="UP000094112">
    <property type="component" value="Unassembled WGS sequence"/>
</dbReference>
<dbReference type="CDD" id="cd11685">
    <property type="entry name" value="UEV_TSG101-like"/>
    <property type="match status" value="1"/>
</dbReference>
<dbReference type="GO" id="GO:0043130">
    <property type="term" value="F:ubiquitin binding"/>
    <property type="evidence" value="ECO:0007669"/>
    <property type="project" value="TreeGrafter"/>
</dbReference>
<reference evidence="2 3" key="1">
    <citation type="journal article" date="2016" name="Proc. Natl. Acad. Sci. U.S.A.">
        <title>Comparative genomics of biotechnologically important yeasts.</title>
        <authorList>
            <person name="Riley R."/>
            <person name="Haridas S."/>
            <person name="Wolfe K.H."/>
            <person name="Lopes M.R."/>
            <person name="Hittinger C.T."/>
            <person name="Goeker M."/>
            <person name="Salamov A.A."/>
            <person name="Wisecaver J.H."/>
            <person name="Long T.M."/>
            <person name="Calvey C.H."/>
            <person name="Aerts A.L."/>
            <person name="Barry K.W."/>
            <person name="Choi C."/>
            <person name="Clum A."/>
            <person name="Coughlan A.Y."/>
            <person name="Deshpande S."/>
            <person name="Douglass A.P."/>
            <person name="Hanson S.J."/>
            <person name="Klenk H.-P."/>
            <person name="LaButti K.M."/>
            <person name="Lapidus A."/>
            <person name="Lindquist E.A."/>
            <person name="Lipzen A.M."/>
            <person name="Meier-Kolthoff J.P."/>
            <person name="Ohm R.A."/>
            <person name="Otillar R.P."/>
            <person name="Pangilinan J.L."/>
            <person name="Peng Y."/>
            <person name="Rokas A."/>
            <person name="Rosa C.A."/>
            <person name="Scheuner C."/>
            <person name="Sibirny A.A."/>
            <person name="Slot J.C."/>
            <person name="Stielow J.B."/>
            <person name="Sun H."/>
            <person name="Kurtzman C.P."/>
            <person name="Blackwell M."/>
            <person name="Grigoriev I.V."/>
            <person name="Jeffries T.W."/>
        </authorList>
    </citation>
    <scope>NUCLEOTIDE SEQUENCE [LARGE SCALE GENOMIC DNA]</scope>
    <source>
        <strain evidence="3">ATCC 58044 / CBS 1984 / NCYC 433 / NRRL Y-366-8</strain>
    </source>
</reference>
<protein>
    <recommendedName>
        <fullName evidence="1">UEV domain-containing protein</fullName>
    </recommendedName>
</protein>
<dbReference type="GeneID" id="30198240"/>
<dbReference type="GO" id="GO:0015031">
    <property type="term" value="P:protein transport"/>
    <property type="evidence" value="ECO:0007669"/>
    <property type="project" value="InterPro"/>
</dbReference>
<name>A0A1E3P650_WICAA</name>
<dbReference type="InterPro" id="IPR008883">
    <property type="entry name" value="UEV_N"/>
</dbReference>
<gene>
    <name evidence="2" type="ORF">WICANDRAFT_23560</name>
</gene>
<evidence type="ECO:0000313" key="3">
    <source>
        <dbReference type="Proteomes" id="UP000094112"/>
    </source>
</evidence>
<dbReference type="SUPFAM" id="SSF54495">
    <property type="entry name" value="UBC-like"/>
    <property type="match status" value="1"/>
</dbReference>
<keyword evidence="3" id="KW-1185">Reference proteome</keyword>
<organism evidence="2 3">
    <name type="scientific">Wickerhamomyces anomalus (strain ATCC 58044 / CBS 1984 / NCYC 433 / NRRL Y-366-8)</name>
    <name type="common">Yeast</name>
    <name type="synonym">Hansenula anomala</name>
    <dbReference type="NCBI Taxonomy" id="683960"/>
    <lineage>
        <taxon>Eukaryota</taxon>
        <taxon>Fungi</taxon>
        <taxon>Dikarya</taxon>
        <taxon>Ascomycota</taxon>
        <taxon>Saccharomycotina</taxon>
        <taxon>Saccharomycetes</taxon>
        <taxon>Phaffomycetales</taxon>
        <taxon>Wickerhamomycetaceae</taxon>
        <taxon>Wickerhamomyces</taxon>
    </lineage>
</organism>
<dbReference type="OrthoDB" id="306304at2759"/>
<dbReference type="InterPro" id="IPR016135">
    <property type="entry name" value="UBQ-conjugating_enzyme/RWD"/>
</dbReference>
<dbReference type="Gene3D" id="3.10.110.10">
    <property type="entry name" value="Ubiquitin Conjugating Enzyme"/>
    <property type="match status" value="1"/>
</dbReference>
<feature type="non-terminal residue" evidence="2">
    <location>
        <position position="89"/>
    </location>
</feature>
<sequence length="89" mass="10070">LQSYPSLKPRTRVYTSETGESQLLLCLYGSLPSPIGGRVYKIPIELWIPHEYPIAAPFVYVVPTEKMTLQPGNHVDNSGRCYSPYLANW</sequence>
<dbReference type="STRING" id="683960.A0A1E3P650"/>
<dbReference type="PANTHER" id="PTHR23306">
    <property type="entry name" value="TUMOR SUSCEPTIBILITY GENE 101 PROTEIN-RELATED"/>
    <property type="match status" value="1"/>
</dbReference>
<dbReference type="PROSITE" id="PS51322">
    <property type="entry name" value="UEV"/>
    <property type="match status" value="1"/>
</dbReference>
<feature type="non-terminal residue" evidence="2">
    <location>
        <position position="1"/>
    </location>
</feature>
<accession>A0A1E3P650</accession>
<dbReference type="InterPro" id="IPR052070">
    <property type="entry name" value="ESCRT-I_UEV_domain"/>
</dbReference>
<feature type="domain" description="UEV" evidence="1">
    <location>
        <begin position="1"/>
        <end position="89"/>
    </location>
</feature>
<dbReference type="Pfam" id="PF05743">
    <property type="entry name" value="UEV"/>
    <property type="match status" value="1"/>
</dbReference>
<dbReference type="RefSeq" id="XP_019040123.1">
    <property type="nucleotide sequence ID" value="XM_019180994.1"/>
</dbReference>
<dbReference type="AlphaFoldDB" id="A0A1E3P650"/>
<dbReference type="EMBL" id="KV454209">
    <property type="protein sequence ID" value="ODQ60916.1"/>
    <property type="molecule type" value="Genomic_DNA"/>
</dbReference>
<dbReference type="GO" id="GO:0000813">
    <property type="term" value="C:ESCRT I complex"/>
    <property type="evidence" value="ECO:0007669"/>
    <property type="project" value="TreeGrafter"/>
</dbReference>